<dbReference type="PANTHER" id="PTHR10721:SF1">
    <property type="entry name" value="MITOCHONDRIAL IMPORT INNER MEMBRANE TRANSLOCASE SUBUNIT TIM44"/>
    <property type="match status" value="1"/>
</dbReference>
<keyword evidence="7" id="KW-0067">ATP-binding</keyword>
<evidence type="ECO:0000256" key="2">
    <source>
        <dbReference type="ARBA" id="ARBA00009597"/>
    </source>
</evidence>
<feature type="domain" description="Tim44-like" evidence="18">
    <location>
        <begin position="324"/>
        <end position="473"/>
    </location>
</feature>
<evidence type="ECO:0000256" key="17">
    <source>
        <dbReference type="SAM" id="Coils"/>
    </source>
</evidence>
<evidence type="ECO:0000256" key="12">
    <source>
        <dbReference type="ARBA" id="ARBA00023136"/>
    </source>
</evidence>
<dbReference type="GO" id="GO:0030150">
    <property type="term" value="P:protein import into mitochondrial matrix"/>
    <property type="evidence" value="ECO:0007669"/>
    <property type="project" value="InterPro"/>
</dbReference>
<keyword evidence="9" id="KW-0809">Transit peptide</keyword>
<keyword evidence="12 16" id="KW-0472">Membrane</keyword>
<evidence type="ECO:0000259" key="18">
    <source>
        <dbReference type="SMART" id="SM00978"/>
    </source>
</evidence>
<keyword evidence="4" id="KW-0597">Phosphoprotein</keyword>
<dbReference type="EMBL" id="JAZGQO010000008">
    <property type="protein sequence ID" value="KAK6179812.1"/>
    <property type="molecule type" value="Genomic_DNA"/>
</dbReference>
<dbReference type="SMART" id="SM00978">
    <property type="entry name" value="Tim44"/>
    <property type="match status" value="1"/>
</dbReference>
<evidence type="ECO:0000256" key="1">
    <source>
        <dbReference type="ARBA" id="ARBA00004443"/>
    </source>
</evidence>
<comment type="subcellular location">
    <subcellularLocation>
        <location evidence="1">Mitochondrion inner membrane</location>
        <topology evidence="1">Peripheral membrane protein</topology>
        <orientation evidence="1">Matrix side</orientation>
    </subcellularLocation>
</comment>
<evidence type="ECO:0000256" key="11">
    <source>
        <dbReference type="ARBA" id="ARBA00023128"/>
    </source>
</evidence>
<evidence type="ECO:0000256" key="13">
    <source>
        <dbReference type="ARBA" id="ARBA00057148"/>
    </source>
</evidence>
<evidence type="ECO:0000256" key="7">
    <source>
        <dbReference type="ARBA" id="ARBA00022840"/>
    </source>
</evidence>
<keyword evidence="17" id="KW-0175">Coiled coil</keyword>
<dbReference type="InterPro" id="IPR007379">
    <property type="entry name" value="Tim44-like_dom"/>
</dbReference>
<keyword evidence="20" id="KW-1185">Reference proteome</keyword>
<keyword evidence="11 16" id="KW-0496">Mitochondrion</keyword>
<dbReference type="InterPro" id="IPR017303">
    <property type="entry name" value="Tim44"/>
</dbReference>
<reference evidence="19 20" key="1">
    <citation type="submission" date="2024-01" db="EMBL/GenBank/DDBJ databases">
        <title>The genome of the rayed Mediterranean limpet Patella caerulea (Linnaeus, 1758).</title>
        <authorList>
            <person name="Anh-Thu Weber A."/>
            <person name="Halstead-Nussloch G."/>
        </authorList>
    </citation>
    <scope>NUCLEOTIDE SEQUENCE [LARGE SCALE GENOMIC DNA]</scope>
    <source>
        <strain evidence="19">AATW-2023a</strain>
        <tissue evidence="19">Whole specimen</tissue>
    </source>
</reference>
<evidence type="ECO:0000256" key="9">
    <source>
        <dbReference type="ARBA" id="ARBA00022946"/>
    </source>
</evidence>
<keyword evidence="8 16" id="KW-0653">Protein transport</keyword>
<evidence type="ECO:0000256" key="14">
    <source>
        <dbReference type="ARBA" id="ARBA00063163"/>
    </source>
</evidence>
<evidence type="ECO:0000256" key="8">
    <source>
        <dbReference type="ARBA" id="ARBA00022927"/>
    </source>
</evidence>
<organism evidence="19 20">
    <name type="scientific">Patella caerulea</name>
    <name type="common">Rayed Mediterranean limpet</name>
    <dbReference type="NCBI Taxonomy" id="87958"/>
    <lineage>
        <taxon>Eukaryota</taxon>
        <taxon>Metazoa</taxon>
        <taxon>Spiralia</taxon>
        <taxon>Lophotrochozoa</taxon>
        <taxon>Mollusca</taxon>
        <taxon>Gastropoda</taxon>
        <taxon>Patellogastropoda</taxon>
        <taxon>Patelloidea</taxon>
        <taxon>Patellidae</taxon>
        <taxon>Patella</taxon>
    </lineage>
</organism>
<dbReference type="Gene3D" id="3.10.450.240">
    <property type="match status" value="1"/>
</dbReference>
<gene>
    <name evidence="19" type="ORF">SNE40_012083</name>
</gene>
<dbReference type="PANTHER" id="PTHR10721">
    <property type="entry name" value="MITOCHONDRIAL IMPORT INNER MEMBRANE TRANSLOCASE SUBUNIT TIM44"/>
    <property type="match status" value="1"/>
</dbReference>
<keyword evidence="6 16" id="KW-0999">Mitochondrion inner membrane</keyword>
<comment type="function">
    <text evidence="13">Essential component of the PAM complex, a complex required for the translocation of transit peptide-containing proteins from the inner membrane into the mitochondrial matrix in an ATP-dependent manner. Recruits mitochondrial HSP70 to drive protein translocation into the matrix using ATP as an energy source.</text>
</comment>
<feature type="coiled-coil region" evidence="17">
    <location>
        <begin position="96"/>
        <end position="139"/>
    </location>
</feature>
<evidence type="ECO:0000256" key="5">
    <source>
        <dbReference type="ARBA" id="ARBA00022741"/>
    </source>
</evidence>
<dbReference type="GO" id="GO:0005743">
    <property type="term" value="C:mitochondrial inner membrane"/>
    <property type="evidence" value="ECO:0007669"/>
    <property type="project" value="UniProtKB-SubCell"/>
</dbReference>
<dbReference type="SUPFAM" id="SSF54427">
    <property type="entry name" value="NTF2-like"/>
    <property type="match status" value="1"/>
</dbReference>
<evidence type="ECO:0000256" key="6">
    <source>
        <dbReference type="ARBA" id="ARBA00022792"/>
    </source>
</evidence>
<dbReference type="GO" id="GO:0005524">
    <property type="term" value="F:ATP binding"/>
    <property type="evidence" value="ECO:0007669"/>
    <property type="project" value="UniProtKB-KW"/>
</dbReference>
<comment type="similarity">
    <text evidence="2 16">Belongs to the Tim44 family.</text>
</comment>
<dbReference type="Proteomes" id="UP001347796">
    <property type="component" value="Unassembled WGS sequence"/>
</dbReference>
<comment type="caution">
    <text evidence="19">The sequence shown here is derived from an EMBL/GenBank/DDBJ whole genome shotgun (WGS) entry which is preliminary data.</text>
</comment>
<evidence type="ECO:0000313" key="20">
    <source>
        <dbReference type="Proteomes" id="UP001347796"/>
    </source>
</evidence>
<dbReference type="Pfam" id="PF04280">
    <property type="entry name" value="Tim44"/>
    <property type="match status" value="1"/>
</dbReference>
<dbReference type="InterPro" id="IPR039544">
    <property type="entry name" value="Tim44-like"/>
</dbReference>
<keyword evidence="5" id="KW-0547">Nucleotide-binding</keyword>
<keyword evidence="10 16" id="KW-0811">Translocation</keyword>
<evidence type="ECO:0000256" key="3">
    <source>
        <dbReference type="ARBA" id="ARBA00022448"/>
    </source>
</evidence>
<evidence type="ECO:0000256" key="15">
    <source>
        <dbReference type="ARBA" id="ARBA00074309"/>
    </source>
</evidence>
<evidence type="ECO:0000256" key="16">
    <source>
        <dbReference type="PIRNR" id="PIRNR037871"/>
    </source>
</evidence>
<keyword evidence="3 16" id="KW-0813">Transport</keyword>
<evidence type="ECO:0000256" key="10">
    <source>
        <dbReference type="ARBA" id="ARBA00023010"/>
    </source>
</evidence>
<dbReference type="AlphaFoldDB" id="A0AAN8JMU0"/>
<comment type="subunit">
    <text evidence="14">Probable component of the PAM complex at least composed of a mitochondrial HSP70 protein, GRPEL1 or GRPEL2, TIMM44, TIMM16/PAM16 and TIMM14/DNAJC19. The complex interacts with the TIMM23 component of the TIM23 complex. Interacts with SLC25A4/ANT1 and SLC25A5/ANT2; leading to inhibit the presequence translocase TIMM23, thereby promoting stabilization of PINK1.</text>
</comment>
<proteinExistence type="inferred from homology"/>
<sequence length="480" mass="54981">MATMCRSFLISCRKKLLYKAINTRITSYAVSQYQISNLSTHYSHNKIKSHSWLSSPCIHDVISSPALIQYSYHQSVRFMSNDGKKRGFFQDLITNIKDEMARNKEMKESLSKFKQETSKLEQSEAIQKARQKFDSIEAETKRGSTVIKKTLEDIKGKFSETMEEVQKTEFIKKGRDITDELGKTAGKAADSISKKGQDIGQSSTFQSISQGVKAVKEEFDEVTLARAKTYKAPEKLRKRTERSGYSKDEKQFEADDESTGMVLHKDSKFYQSWQNFKDNNQYVNKMFDLKTRYDESDHMLVRVTRGFTDKVGQVFGGMFSKTEMSEVLTEICKIDPSFEKERFVRMCEKEIIPNVLEAIIRGDLEVLKDWCHEAPYNTLAHPINAAKQAGYRFDSKVLDISNVDVVAGKIMDQGPVLIISFNSQQILAVRNSKGDVKEGDPDKIMKILYVWALCRDQEELDPQAAWKLMDISASTSEQWL</sequence>
<evidence type="ECO:0000313" key="19">
    <source>
        <dbReference type="EMBL" id="KAK6179812.1"/>
    </source>
</evidence>
<dbReference type="InterPro" id="IPR032710">
    <property type="entry name" value="NTF2-like_dom_sf"/>
</dbReference>
<name>A0AAN8JMU0_PATCE</name>
<dbReference type="PIRSF" id="PIRSF037871">
    <property type="entry name" value="TIM44"/>
    <property type="match status" value="1"/>
</dbReference>
<accession>A0AAN8JMU0</accession>
<evidence type="ECO:0000256" key="4">
    <source>
        <dbReference type="ARBA" id="ARBA00022553"/>
    </source>
</evidence>
<dbReference type="FunFam" id="3.10.450.240:FF:000001">
    <property type="entry name" value="Mitochondrial import inner membrane translocase subunit TIM44"/>
    <property type="match status" value="1"/>
</dbReference>
<protein>
    <recommendedName>
        <fullName evidence="15 16">Mitochondrial import inner membrane translocase subunit TIM44</fullName>
    </recommendedName>
</protein>
<dbReference type="GO" id="GO:0051087">
    <property type="term" value="F:protein-folding chaperone binding"/>
    <property type="evidence" value="ECO:0007669"/>
    <property type="project" value="InterPro"/>
</dbReference>